<feature type="region of interest" description="SAW" evidence="5">
    <location>
        <begin position="614"/>
        <end position="689"/>
    </location>
</feature>
<feature type="compositionally biased region" description="Basic residues" evidence="6">
    <location>
        <begin position="299"/>
        <end position="314"/>
    </location>
</feature>
<keyword evidence="3" id="KW-0804">Transcription</keyword>
<comment type="caution">
    <text evidence="7">The sequence shown here is derived from an EMBL/GenBank/DDBJ whole genome shotgun (WGS) entry which is preliminary data.</text>
</comment>
<accession>A0A314UN69</accession>
<feature type="region of interest" description="Disordered" evidence="6">
    <location>
        <begin position="210"/>
        <end position="259"/>
    </location>
</feature>
<evidence type="ECO:0000256" key="4">
    <source>
        <dbReference type="ARBA" id="ARBA00023242"/>
    </source>
</evidence>
<name>A0A314UN69_PRUYE</name>
<evidence type="ECO:0000256" key="3">
    <source>
        <dbReference type="ARBA" id="ARBA00023163"/>
    </source>
</evidence>
<evidence type="ECO:0000313" key="7">
    <source>
        <dbReference type="EMBL" id="PQM38985.1"/>
    </source>
</evidence>
<keyword evidence="4" id="KW-0539">Nucleus</keyword>
<dbReference type="STRING" id="2094558.A0A314UN69"/>
<evidence type="ECO:0000256" key="6">
    <source>
        <dbReference type="SAM" id="MobiDB-lite"/>
    </source>
</evidence>
<comment type="caution">
    <text evidence="5">Lacks conserved residue(s) required for the propagation of feature annotation.</text>
</comment>
<keyword evidence="8" id="KW-1185">Reference proteome</keyword>
<gene>
    <name evidence="7" type="ORF">Pyn_39309</name>
</gene>
<dbReference type="GO" id="GO:0005634">
    <property type="term" value="C:nucleus"/>
    <property type="evidence" value="ECO:0007669"/>
    <property type="project" value="UniProtKB-SubCell"/>
</dbReference>
<keyword evidence="2" id="KW-0805">Transcription regulation</keyword>
<dbReference type="OrthoDB" id="47276at2759"/>
<sequence>MDTFLDEIPSSMNEFIFDQGSVPAYSNQNIVTEFEADHDFTDPSFFLVNPDPSSDFSSLSGVSSEVDSPDSQSSNAILKYISEMLMEEELENKPCMLQDCLALQAAEKSLHDALVQEYPSSANSLLTSVYQNVENPDEGSNHSSNGSVAASNWVSSDWDCVQDVFQSSHIQISATESPAYTLLVPNPLLSNGKGEIIDVESSSSFPIEPRELDKDVSFNSVQDGRSSPSGSRSKKNHQREDDDDLDEGRSNKQSAVYADESELPELFDKVLLCQGEKQESQSCSPQESEHKEGSGKLQLNRKSRGSKGKKTRKKKPDDNTGGVDLWTLLTQCAQAVASYDIRTANEQLRQIRQHSSPYGDGTTRLAHYLANGLELRLAAGVPLNPEMSAADLLRAYQTYITACPFQKMSNFYANRTIAKLAEKATRLHIIDFGVLYGYQWPCLIQGLSKRHGGPPTLRITGVEFPQPGFRPSERVEATGRRLANYCKRFKVPFEYNVIAKNWETIQYEDIKIDRDELIVVNCLYRLKNLPDETVTDSPRDTVLKLIRRINPDIFIHGVVNGSYNAPFFDTRFREALFHFSSLFDMFEETLPREDQQRLLFEKEVFGREVINVIACEGSRRFERPETYKQWQFRNKRAGFRQLPLDQEILKKVRSMVTSEYHKDFVVDEDGMWVLQGWKGRIIHAISYWKPV</sequence>
<feature type="region of interest" description="Leucine repeat II (LRII)" evidence="5">
    <location>
        <begin position="477"/>
        <end position="509"/>
    </location>
</feature>
<dbReference type="Pfam" id="PF03514">
    <property type="entry name" value="GRAS"/>
    <property type="match status" value="1"/>
</dbReference>
<evidence type="ECO:0000256" key="5">
    <source>
        <dbReference type="PROSITE-ProRule" id="PRU01191"/>
    </source>
</evidence>
<dbReference type="PROSITE" id="PS50985">
    <property type="entry name" value="GRAS"/>
    <property type="match status" value="1"/>
</dbReference>
<organism evidence="7 8">
    <name type="scientific">Prunus yedoensis var. nudiflora</name>
    <dbReference type="NCBI Taxonomy" id="2094558"/>
    <lineage>
        <taxon>Eukaryota</taxon>
        <taxon>Viridiplantae</taxon>
        <taxon>Streptophyta</taxon>
        <taxon>Embryophyta</taxon>
        <taxon>Tracheophyta</taxon>
        <taxon>Spermatophyta</taxon>
        <taxon>Magnoliopsida</taxon>
        <taxon>eudicotyledons</taxon>
        <taxon>Gunneridae</taxon>
        <taxon>Pentapetalae</taxon>
        <taxon>rosids</taxon>
        <taxon>fabids</taxon>
        <taxon>Rosales</taxon>
        <taxon>Rosaceae</taxon>
        <taxon>Amygdaloideae</taxon>
        <taxon>Amygdaleae</taxon>
        <taxon>Prunus</taxon>
    </lineage>
</organism>
<evidence type="ECO:0000256" key="2">
    <source>
        <dbReference type="ARBA" id="ARBA00023015"/>
    </source>
</evidence>
<feature type="region of interest" description="Disordered" evidence="6">
    <location>
        <begin position="278"/>
        <end position="320"/>
    </location>
</feature>
<reference evidence="7 8" key="1">
    <citation type="submission" date="2018-02" db="EMBL/GenBank/DDBJ databases">
        <title>Draft genome of wild Prunus yedoensis var. nudiflora.</title>
        <authorList>
            <person name="Baek S."/>
            <person name="Kim J.-H."/>
            <person name="Choi K."/>
            <person name="Kim G.-B."/>
            <person name="Cho A."/>
            <person name="Jang H."/>
            <person name="Shin C.-H."/>
            <person name="Yu H.-J."/>
            <person name="Mun J.-H."/>
        </authorList>
    </citation>
    <scope>NUCLEOTIDE SEQUENCE [LARGE SCALE GENOMIC DNA]</scope>
    <source>
        <strain evidence="8">cv. Jeju island</strain>
        <tissue evidence="7">Leaf</tissue>
    </source>
</reference>
<proteinExistence type="inferred from homology"/>
<dbReference type="PANTHER" id="PTHR31636">
    <property type="entry name" value="OSJNBA0084A10.13 PROTEIN-RELATED"/>
    <property type="match status" value="1"/>
</dbReference>
<feature type="short sequence motif" description="VHIID" evidence="5">
    <location>
        <begin position="427"/>
        <end position="431"/>
    </location>
</feature>
<feature type="region of interest" description="VHIID" evidence="5">
    <location>
        <begin position="396"/>
        <end position="461"/>
    </location>
</feature>
<evidence type="ECO:0000256" key="1">
    <source>
        <dbReference type="ARBA" id="ARBA00004123"/>
    </source>
</evidence>
<comment type="subcellular location">
    <subcellularLocation>
        <location evidence="1">Nucleus</location>
    </subcellularLocation>
</comment>
<dbReference type="EMBL" id="PJQY01003258">
    <property type="protein sequence ID" value="PQM38985.1"/>
    <property type="molecule type" value="Genomic_DNA"/>
</dbReference>
<dbReference type="InterPro" id="IPR005202">
    <property type="entry name" value="TF_GRAS"/>
</dbReference>
<protein>
    <submittedName>
        <fullName evidence="7">Scarecrow-like protein 30</fullName>
    </submittedName>
</protein>
<comment type="similarity">
    <text evidence="5">Belongs to the GRAS family.</text>
</comment>
<evidence type="ECO:0000313" key="8">
    <source>
        <dbReference type="Proteomes" id="UP000250321"/>
    </source>
</evidence>
<dbReference type="Proteomes" id="UP000250321">
    <property type="component" value="Unassembled WGS sequence"/>
</dbReference>
<dbReference type="AlphaFoldDB" id="A0A314UN69"/>